<dbReference type="SUPFAM" id="SSF56112">
    <property type="entry name" value="Protein kinase-like (PK-like)"/>
    <property type="match status" value="1"/>
</dbReference>
<proteinExistence type="predicted"/>
<comment type="caution">
    <text evidence="3">The sequence shown here is derived from an EMBL/GenBank/DDBJ whole genome shotgun (WGS) entry which is preliminary data.</text>
</comment>
<feature type="compositionally biased region" description="Polar residues" evidence="1">
    <location>
        <begin position="609"/>
        <end position="626"/>
    </location>
</feature>
<sequence>MAGLQPNHDPAVQEALQWLKDNGCNSCASDQPSDPRQTKRFIPAQAVRKHFDYTRLTTIIKALRPTCQLFQCQQVAGRIVREGYHLVFCILLRINKAPHIETFLRHDLSDKILPVDQRPHGFPDSVSFEDFRDKQWPFCAYKLFAGMVKSISSEKIIAIVSRTELAKGDGSTIYKIQVHPEYDGLQDDETSVSSHLPHTYVLKAYDGAEAQKHHDAEVEAYDKIHSGGLPIESLLRYYGTYTYDGKYYVILEYADVGTLEDFLRETPKPTRGEHIIAIWRGAFDLVEAVYRVHMQHGWHQDIDMENILVRSKPGVSPYSWSMKLADYGRSHFKDPDITSIVMADYDTFGTKTYGAPECYRSDRFSQTTRLQVPQGVDIWSLGCIWSELAVWIVKGYDGLQAYRKRRRAATDELGLQNPGCFHNGEAVLPCIQEVHNGLRWDYMSDEDYVTGKIWQGLIEQMLHSKGNERPHSRELRQEITKRLSEAEARLTPTARIHKGADIPQAIIRSHSRARTVPNISEQDVTAEQRRRYTSAAVVPSVYYDGHSYLMQSPRQSFDQPEGSGDPSFIGRNRISGHTQPVLEEEDDLGVGPSTPQRSATLPRAGYTYPPSQRSFVNSATMRSQVSPVGRGQSRELPWQRDSTLPGSSHRDMTERGSHDGTGSHNREDTSPGNRSCSDTQNLSLTDRAPSHRNKPVLELLSAFYWMSEKRRGIRTARLPYGAELKGLLRGRDHLFIIDDSTSMYSSRAELCALFELLAYIVEEDDPDGVEVLCTNTGVSLKEIDSSKLARHINSIEWDGRTNLENRLVRVLGGYGEQLEARGSQPKDPITPLTVYVLTDGVWQGGGEPEVPIMKLVYTLAGLGLDRKQVGVQFIVFGENAAGWQHLEQVDDMQKAYGLPLDIVDTERANGNVWKMLRGAIDPVFDD</sequence>
<feature type="region of interest" description="Disordered" evidence="1">
    <location>
        <begin position="552"/>
        <end position="690"/>
    </location>
</feature>
<feature type="compositionally biased region" description="Polar residues" evidence="1">
    <location>
        <begin position="670"/>
        <end position="684"/>
    </location>
</feature>
<dbReference type="PROSITE" id="PS50011">
    <property type="entry name" value="PROTEIN_KINASE_DOM"/>
    <property type="match status" value="1"/>
</dbReference>
<dbReference type="PANTHER" id="PTHR24359">
    <property type="entry name" value="SERINE/THREONINE-PROTEIN KINASE SBK1"/>
    <property type="match status" value="1"/>
</dbReference>
<feature type="compositionally biased region" description="Basic and acidic residues" evidence="1">
    <location>
        <begin position="648"/>
        <end position="658"/>
    </location>
</feature>
<dbReference type="Pfam" id="PF00069">
    <property type="entry name" value="Pkinase"/>
    <property type="match status" value="1"/>
</dbReference>
<protein>
    <recommendedName>
        <fullName evidence="2">Protein kinase domain-containing protein</fullName>
    </recommendedName>
</protein>
<dbReference type="AlphaFoldDB" id="A0AAN7W2B8"/>
<dbReference type="SUPFAM" id="SSF53300">
    <property type="entry name" value="vWA-like"/>
    <property type="match status" value="1"/>
</dbReference>
<dbReference type="GO" id="GO:0005524">
    <property type="term" value="F:ATP binding"/>
    <property type="evidence" value="ECO:0007669"/>
    <property type="project" value="InterPro"/>
</dbReference>
<feature type="domain" description="Protein kinase" evidence="2">
    <location>
        <begin position="159"/>
        <end position="483"/>
    </location>
</feature>
<evidence type="ECO:0000313" key="3">
    <source>
        <dbReference type="EMBL" id="KAK5695172.1"/>
    </source>
</evidence>
<dbReference type="InterPro" id="IPR000719">
    <property type="entry name" value="Prot_kinase_dom"/>
</dbReference>
<name>A0AAN7W2B8_9PEZI</name>
<accession>A0AAN7W2B8</accession>
<dbReference type="SMART" id="SM00220">
    <property type="entry name" value="S_TKc"/>
    <property type="match status" value="1"/>
</dbReference>
<evidence type="ECO:0000259" key="2">
    <source>
        <dbReference type="PROSITE" id="PS50011"/>
    </source>
</evidence>
<evidence type="ECO:0000313" key="4">
    <source>
        <dbReference type="Proteomes" id="UP001310594"/>
    </source>
</evidence>
<dbReference type="InterPro" id="IPR036465">
    <property type="entry name" value="vWFA_dom_sf"/>
</dbReference>
<dbReference type="InterPro" id="IPR011009">
    <property type="entry name" value="Kinase-like_dom_sf"/>
</dbReference>
<organism evidence="3 4">
    <name type="scientific">Elasticomyces elasticus</name>
    <dbReference type="NCBI Taxonomy" id="574655"/>
    <lineage>
        <taxon>Eukaryota</taxon>
        <taxon>Fungi</taxon>
        <taxon>Dikarya</taxon>
        <taxon>Ascomycota</taxon>
        <taxon>Pezizomycotina</taxon>
        <taxon>Dothideomycetes</taxon>
        <taxon>Dothideomycetidae</taxon>
        <taxon>Mycosphaerellales</taxon>
        <taxon>Teratosphaeriaceae</taxon>
        <taxon>Elasticomyces</taxon>
    </lineage>
</organism>
<dbReference type="PANTHER" id="PTHR24359:SF1">
    <property type="entry name" value="INHIBITOR OF NUCLEAR FACTOR KAPPA-B KINASE EPSILON SUBUNIT HOMOLOG 1-RELATED"/>
    <property type="match status" value="1"/>
</dbReference>
<dbReference type="Proteomes" id="UP001310594">
    <property type="component" value="Unassembled WGS sequence"/>
</dbReference>
<reference evidence="3" key="1">
    <citation type="submission" date="2023-08" db="EMBL/GenBank/DDBJ databases">
        <title>Black Yeasts Isolated from many extreme environments.</title>
        <authorList>
            <person name="Coleine C."/>
            <person name="Stajich J.E."/>
            <person name="Selbmann L."/>
        </authorList>
    </citation>
    <scope>NUCLEOTIDE SEQUENCE</scope>
    <source>
        <strain evidence="3">CCFEE 5810</strain>
    </source>
</reference>
<dbReference type="Gene3D" id="1.10.510.10">
    <property type="entry name" value="Transferase(Phosphotransferase) domain 1"/>
    <property type="match status" value="1"/>
</dbReference>
<dbReference type="GO" id="GO:0004674">
    <property type="term" value="F:protein serine/threonine kinase activity"/>
    <property type="evidence" value="ECO:0007669"/>
    <property type="project" value="TreeGrafter"/>
</dbReference>
<evidence type="ECO:0000256" key="1">
    <source>
        <dbReference type="SAM" id="MobiDB-lite"/>
    </source>
</evidence>
<dbReference type="EMBL" id="JAVRQU010000014">
    <property type="protein sequence ID" value="KAK5695172.1"/>
    <property type="molecule type" value="Genomic_DNA"/>
</dbReference>
<gene>
    <name evidence="3" type="ORF">LTR97_008678</name>
</gene>